<comment type="catalytic activity">
    <reaction evidence="1">
        <text>ATP + protein L-histidine = ADP + protein N-phospho-L-histidine.</text>
        <dbReference type="EC" id="2.7.13.3"/>
    </reaction>
</comment>
<evidence type="ECO:0000313" key="8">
    <source>
        <dbReference type="EMBL" id="GFO70758.1"/>
    </source>
</evidence>
<evidence type="ECO:0000256" key="5">
    <source>
        <dbReference type="ARBA" id="ARBA00022777"/>
    </source>
</evidence>
<dbReference type="PANTHER" id="PTHR42878:SF15">
    <property type="entry name" value="BACTERIOPHYTOCHROME"/>
    <property type="match status" value="1"/>
</dbReference>
<dbReference type="InterPro" id="IPR004358">
    <property type="entry name" value="Sig_transdc_His_kin-like_C"/>
</dbReference>
<evidence type="ECO:0000256" key="2">
    <source>
        <dbReference type="ARBA" id="ARBA00012438"/>
    </source>
</evidence>
<dbReference type="InterPro" id="IPR029016">
    <property type="entry name" value="GAF-like_dom_sf"/>
</dbReference>
<dbReference type="SMART" id="SM00388">
    <property type="entry name" value="HisKA"/>
    <property type="match status" value="1"/>
</dbReference>
<sequence>MTQSPPKSVAALEAELAEASLAGRSARRQIALLSSIVSVLRETANCQTEEEMAQVCLRVAEDLTGSAYGFIGELNEQGLFDTTLVSERGWAACRMPTAEAVRLLKSMPNRGINRIGLQANRSWIVNDVGRDPNSVPRPTGHPELSSFLGVPLSYAGGSIGMIGLANKPSGYSSADREEVEALAAAFIESLNRRRAEKRVAELNAELSSQVRQVEAANKELENFSYSMSHDLRAPVRHLNAYLELLGKQDLSVLDHKSHHYLEVIRDAAENMALLVDGLLSFLHLGRVELKGARVDLGELVNEVILEMAGHPDAGRVDWQIAPLPEVWGDREMLRTVFQNLVANALKFSRDRQEIEIEIGTGSGNLSELVFFVRDNGVGFDMRYQHKLFGLFQRLHSNEEFKGTGVGLASVQRIIQRHGGRVWASSVLGEGATLWFSLPRQEEIVP</sequence>
<dbReference type="InterPro" id="IPR003018">
    <property type="entry name" value="GAF"/>
</dbReference>
<dbReference type="FunFam" id="3.30.565.10:FF:000006">
    <property type="entry name" value="Sensor histidine kinase WalK"/>
    <property type="match status" value="1"/>
</dbReference>
<evidence type="ECO:0000313" key="9">
    <source>
        <dbReference type="Proteomes" id="UP000587586"/>
    </source>
</evidence>
<dbReference type="Pfam" id="PF13185">
    <property type="entry name" value="GAF_2"/>
    <property type="match status" value="1"/>
</dbReference>
<keyword evidence="6" id="KW-0175">Coiled coil</keyword>
<feature type="coiled-coil region" evidence="6">
    <location>
        <begin position="192"/>
        <end position="223"/>
    </location>
</feature>
<evidence type="ECO:0000256" key="1">
    <source>
        <dbReference type="ARBA" id="ARBA00000085"/>
    </source>
</evidence>
<dbReference type="Proteomes" id="UP000587586">
    <property type="component" value="Unassembled WGS sequence"/>
</dbReference>
<dbReference type="SUPFAM" id="SSF55781">
    <property type="entry name" value="GAF domain-like"/>
    <property type="match status" value="1"/>
</dbReference>
<proteinExistence type="predicted"/>
<dbReference type="PRINTS" id="PR00344">
    <property type="entry name" value="BCTRLSENSOR"/>
</dbReference>
<dbReference type="SUPFAM" id="SSF55874">
    <property type="entry name" value="ATPase domain of HSP90 chaperone/DNA topoisomerase II/histidine kinase"/>
    <property type="match status" value="1"/>
</dbReference>
<dbReference type="InterPro" id="IPR036890">
    <property type="entry name" value="HATPase_C_sf"/>
</dbReference>
<organism evidence="8 9">
    <name type="scientific">Geomonas limicola</name>
    <dbReference type="NCBI Taxonomy" id="2740186"/>
    <lineage>
        <taxon>Bacteria</taxon>
        <taxon>Pseudomonadati</taxon>
        <taxon>Thermodesulfobacteriota</taxon>
        <taxon>Desulfuromonadia</taxon>
        <taxon>Geobacterales</taxon>
        <taxon>Geobacteraceae</taxon>
        <taxon>Geomonas</taxon>
    </lineage>
</organism>
<dbReference type="InterPro" id="IPR003661">
    <property type="entry name" value="HisK_dim/P_dom"/>
</dbReference>
<dbReference type="RefSeq" id="WP_183363368.1">
    <property type="nucleotide sequence ID" value="NZ_BLXZ01000012.1"/>
</dbReference>
<name>A0A6V8NDP4_9BACT</name>
<keyword evidence="5" id="KW-0418">Kinase</keyword>
<keyword evidence="3" id="KW-0597">Phosphoprotein</keyword>
<protein>
    <recommendedName>
        <fullName evidence="2">histidine kinase</fullName>
        <ecNumber evidence="2">2.7.13.3</ecNumber>
    </recommendedName>
</protein>
<gene>
    <name evidence="8" type="ORF">GMLC_43370</name>
</gene>
<dbReference type="InterPro" id="IPR050351">
    <property type="entry name" value="BphY/WalK/GraS-like"/>
</dbReference>
<keyword evidence="4" id="KW-0808">Transferase</keyword>
<evidence type="ECO:0000256" key="6">
    <source>
        <dbReference type="SAM" id="Coils"/>
    </source>
</evidence>
<evidence type="ECO:0000256" key="3">
    <source>
        <dbReference type="ARBA" id="ARBA00022553"/>
    </source>
</evidence>
<dbReference type="Gene3D" id="3.30.450.40">
    <property type="match status" value="1"/>
</dbReference>
<dbReference type="SUPFAM" id="SSF47384">
    <property type="entry name" value="Homodimeric domain of signal transducing histidine kinase"/>
    <property type="match status" value="1"/>
</dbReference>
<feature type="domain" description="Histidine kinase" evidence="7">
    <location>
        <begin position="226"/>
        <end position="441"/>
    </location>
</feature>
<reference evidence="9" key="1">
    <citation type="submission" date="2020-06" db="EMBL/GenBank/DDBJ databases">
        <title>Draft genomic sequecing of Geomonas sp. Red745.</title>
        <authorList>
            <person name="Itoh H."/>
            <person name="Xu Z.X."/>
            <person name="Ushijima N."/>
            <person name="Masuda Y."/>
            <person name="Shiratori Y."/>
            <person name="Senoo K."/>
        </authorList>
    </citation>
    <scope>NUCLEOTIDE SEQUENCE [LARGE SCALE GENOMIC DNA]</scope>
    <source>
        <strain evidence="9">Red745</strain>
    </source>
</reference>
<dbReference type="GO" id="GO:0007234">
    <property type="term" value="P:osmosensory signaling via phosphorelay pathway"/>
    <property type="evidence" value="ECO:0007669"/>
    <property type="project" value="TreeGrafter"/>
</dbReference>
<dbReference type="GO" id="GO:0000156">
    <property type="term" value="F:phosphorelay response regulator activity"/>
    <property type="evidence" value="ECO:0007669"/>
    <property type="project" value="TreeGrafter"/>
</dbReference>
<keyword evidence="9" id="KW-1185">Reference proteome</keyword>
<dbReference type="PANTHER" id="PTHR42878">
    <property type="entry name" value="TWO-COMPONENT HISTIDINE KINASE"/>
    <property type="match status" value="1"/>
</dbReference>
<evidence type="ECO:0000259" key="7">
    <source>
        <dbReference type="PROSITE" id="PS50109"/>
    </source>
</evidence>
<evidence type="ECO:0000256" key="4">
    <source>
        <dbReference type="ARBA" id="ARBA00022679"/>
    </source>
</evidence>
<dbReference type="PROSITE" id="PS50109">
    <property type="entry name" value="HIS_KIN"/>
    <property type="match status" value="1"/>
</dbReference>
<dbReference type="AlphaFoldDB" id="A0A6V8NDP4"/>
<dbReference type="Gene3D" id="1.10.287.130">
    <property type="match status" value="1"/>
</dbReference>
<dbReference type="Gene3D" id="3.30.565.10">
    <property type="entry name" value="Histidine kinase-like ATPase, C-terminal domain"/>
    <property type="match status" value="1"/>
</dbReference>
<dbReference type="EMBL" id="BLXZ01000012">
    <property type="protein sequence ID" value="GFO70758.1"/>
    <property type="molecule type" value="Genomic_DNA"/>
</dbReference>
<dbReference type="InterPro" id="IPR036097">
    <property type="entry name" value="HisK_dim/P_sf"/>
</dbReference>
<dbReference type="InterPro" id="IPR005467">
    <property type="entry name" value="His_kinase_dom"/>
</dbReference>
<dbReference type="GO" id="GO:0000155">
    <property type="term" value="F:phosphorelay sensor kinase activity"/>
    <property type="evidence" value="ECO:0007669"/>
    <property type="project" value="InterPro"/>
</dbReference>
<dbReference type="SMART" id="SM00065">
    <property type="entry name" value="GAF"/>
    <property type="match status" value="1"/>
</dbReference>
<dbReference type="CDD" id="cd00082">
    <property type="entry name" value="HisKA"/>
    <property type="match status" value="1"/>
</dbReference>
<dbReference type="GO" id="GO:0030295">
    <property type="term" value="F:protein kinase activator activity"/>
    <property type="evidence" value="ECO:0007669"/>
    <property type="project" value="TreeGrafter"/>
</dbReference>
<dbReference type="EC" id="2.7.13.3" evidence="2"/>
<comment type="caution">
    <text evidence="8">The sequence shown here is derived from an EMBL/GenBank/DDBJ whole genome shotgun (WGS) entry which is preliminary data.</text>
</comment>
<dbReference type="Pfam" id="PF00512">
    <property type="entry name" value="HisKA"/>
    <property type="match status" value="1"/>
</dbReference>
<dbReference type="InterPro" id="IPR003594">
    <property type="entry name" value="HATPase_dom"/>
</dbReference>
<accession>A0A6V8NDP4</accession>
<dbReference type="Pfam" id="PF02518">
    <property type="entry name" value="HATPase_c"/>
    <property type="match status" value="1"/>
</dbReference>
<dbReference type="SMART" id="SM00387">
    <property type="entry name" value="HATPase_c"/>
    <property type="match status" value="1"/>
</dbReference>